<comment type="caution">
    <text evidence="1">The sequence shown here is derived from an EMBL/GenBank/DDBJ whole genome shotgun (WGS) entry which is preliminary data.</text>
</comment>
<organism evidence="1 2">
    <name type="scientific">Ridgeia piscesae</name>
    <name type="common">Tubeworm</name>
    <dbReference type="NCBI Taxonomy" id="27915"/>
    <lineage>
        <taxon>Eukaryota</taxon>
        <taxon>Metazoa</taxon>
        <taxon>Spiralia</taxon>
        <taxon>Lophotrochozoa</taxon>
        <taxon>Annelida</taxon>
        <taxon>Polychaeta</taxon>
        <taxon>Sedentaria</taxon>
        <taxon>Canalipalpata</taxon>
        <taxon>Sabellida</taxon>
        <taxon>Siboglinidae</taxon>
        <taxon>Ridgeia</taxon>
    </lineage>
</organism>
<gene>
    <name evidence="1" type="ORF">NP493_197g01002</name>
</gene>
<evidence type="ECO:0000313" key="1">
    <source>
        <dbReference type="EMBL" id="KAK2186516.1"/>
    </source>
</evidence>
<name>A0AAD9UEN0_RIDPI</name>
<protein>
    <submittedName>
        <fullName evidence="1">Uncharacterized protein</fullName>
    </submittedName>
</protein>
<accession>A0AAD9UEN0</accession>
<dbReference type="EMBL" id="JAODUO010000197">
    <property type="protein sequence ID" value="KAK2186516.1"/>
    <property type="molecule type" value="Genomic_DNA"/>
</dbReference>
<dbReference type="Proteomes" id="UP001209878">
    <property type="component" value="Unassembled WGS sequence"/>
</dbReference>
<reference evidence="1" key="1">
    <citation type="journal article" date="2023" name="Mol. Biol. Evol.">
        <title>Third-Generation Sequencing Reveals the Adaptive Role of the Epigenome in Three Deep-Sea Polychaetes.</title>
        <authorList>
            <person name="Perez M."/>
            <person name="Aroh O."/>
            <person name="Sun Y."/>
            <person name="Lan Y."/>
            <person name="Juniper S.K."/>
            <person name="Young C.R."/>
            <person name="Angers B."/>
            <person name="Qian P.Y."/>
        </authorList>
    </citation>
    <scope>NUCLEOTIDE SEQUENCE</scope>
    <source>
        <strain evidence="1">R07B-5</strain>
    </source>
</reference>
<evidence type="ECO:0000313" key="2">
    <source>
        <dbReference type="Proteomes" id="UP001209878"/>
    </source>
</evidence>
<keyword evidence="2" id="KW-1185">Reference proteome</keyword>
<dbReference type="AlphaFoldDB" id="A0AAD9UEN0"/>
<sequence length="227" mass="26199">MDIRREHTFGFYPPARDIQRQKLRDERESITRLWKNLRQSTPSNMSTYTPTGLMTARPNTTPILHNGSYTQAPLSTRSVSRRTVDPATIEAKRQRLVDIVGEKNAALEQQVTQTPAADRCSRRGQCGAFRDLDTWLPSSDRRVRRSREGRQSAIRSSRCTSKAGEYSLRYLEGQETNPIQNISSTFYKTLDEPSKHFFIDPDWVSEGLTIKKLHLENKINPLRYGWI</sequence>
<proteinExistence type="predicted"/>